<proteinExistence type="predicted"/>
<feature type="transmembrane region" description="Helical" evidence="1">
    <location>
        <begin position="335"/>
        <end position="360"/>
    </location>
</feature>
<dbReference type="Proteomes" id="UP001201980">
    <property type="component" value="Unassembled WGS sequence"/>
</dbReference>
<feature type="transmembrane region" description="Helical" evidence="1">
    <location>
        <begin position="292"/>
        <end position="314"/>
    </location>
</feature>
<keyword evidence="1" id="KW-0472">Membrane</keyword>
<dbReference type="PANTHER" id="PTHR37577:SF1">
    <property type="entry name" value="INTEGRAL MEMBRANE PROTEIN"/>
    <property type="match status" value="1"/>
</dbReference>
<feature type="transmembrane region" description="Helical" evidence="1">
    <location>
        <begin position="61"/>
        <end position="84"/>
    </location>
</feature>
<gene>
    <name evidence="2" type="ORF">MKZ38_000666</name>
</gene>
<accession>A0AAD5RR63</accession>
<feature type="transmembrane region" description="Helical" evidence="1">
    <location>
        <begin position="174"/>
        <end position="197"/>
    </location>
</feature>
<reference evidence="2" key="1">
    <citation type="submission" date="2022-07" db="EMBL/GenBank/DDBJ databases">
        <title>Draft genome sequence of Zalerion maritima ATCC 34329, a (micro)plastics degrading marine fungus.</title>
        <authorList>
            <person name="Paco A."/>
            <person name="Goncalves M.F.M."/>
            <person name="Rocha-Santos T.A.P."/>
            <person name="Alves A."/>
        </authorList>
    </citation>
    <scope>NUCLEOTIDE SEQUENCE</scope>
    <source>
        <strain evidence="2">ATCC 34329</strain>
    </source>
</reference>
<dbReference type="AlphaFoldDB" id="A0AAD5RR63"/>
<evidence type="ECO:0000313" key="2">
    <source>
        <dbReference type="EMBL" id="KAJ2902349.1"/>
    </source>
</evidence>
<feature type="transmembrane region" description="Helical" evidence="1">
    <location>
        <begin position="209"/>
        <end position="228"/>
    </location>
</feature>
<dbReference type="PANTHER" id="PTHR37577">
    <property type="entry name" value="INTEGRAL MEMBRANE PROTEIN"/>
    <property type="match status" value="1"/>
</dbReference>
<keyword evidence="3" id="KW-1185">Reference proteome</keyword>
<comment type="caution">
    <text evidence="2">The sequence shown here is derived from an EMBL/GenBank/DDBJ whole genome shotgun (WGS) entry which is preliminary data.</text>
</comment>
<feature type="transmembrane region" description="Helical" evidence="1">
    <location>
        <begin position="141"/>
        <end position="162"/>
    </location>
</feature>
<feature type="transmembrane region" description="Helical" evidence="1">
    <location>
        <begin position="380"/>
        <end position="402"/>
    </location>
</feature>
<dbReference type="InterPro" id="IPR053018">
    <property type="entry name" value="Elsinochrome_Biosynth-Asso"/>
</dbReference>
<dbReference type="EMBL" id="JAKWBI020000115">
    <property type="protein sequence ID" value="KAJ2902349.1"/>
    <property type="molecule type" value="Genomic_DNA"/>
</dbReference>
<protein>
    <submittedName>
        <fullName evidence="2">Uncharacterized protein</fullName>
    </submittedName>
</protein>
<organism evidence="2 3">
    <name type="scientific">Zalerion maritima</name>
    <dbReference type="NCBI Taxonomy" id="339359"/>
    <lineage>
        <taxon>Eukaryota</taxon>
        <taxon>Fungi</taxon>
        <taxon>Dikarya</taxon>
        <taxon>Ascomycota</taxon>
        <taxon>Pezizomycotina</taxon>
        <taxon>Sordariomycetes</taxon>
        <taxon>Lulworthiomycetidae</taxon>
        <taxon>Lulworthiales</taxon>
        <taxon>Lulworthiaceae</taxon>
        <taxon>Zalerion</taxon>
    </lineage>
</organism>
<keyword evidence="1" id="KW-1133">Transmembrane helix</keyword>
<evidence type="ECO:0000256" key="1">
    <source>
        <dbReference type="SAM" id="Phobius"/>
    </source>
</evidence>
<evidence type="ECO:0000313" key="3">
    <source>
        <dbReference type="Proteomes" id="UP001201980"/>
    </source>
</evidence>
<keyword evidence="1" id="KW-0812">Transmembrane</keyword>
<name>A0AAD5RR63_9PEZI</name>
<sequence length="422" mass="47084">MSPPDFLFNFFSGNFSFEIEHACKKVNKSIYGACEINFFDNDTVESYGDVRRGEFGARRDIAGLGVLLGLAIPGFLVVLISWAFMAKEVAERTKVSSSQTPRFNPGRYAQPSTTGTIVQKLHVFTDAPEDRPRSIKLLYSVLKGLLIYTADAQTIVALSYGIAFGVTSKCDLSAYHYIVGVNVILLACTSITLCTLMHRGYWKDSPVAAIPRTAAALVIFGFMGRMLAYQYKRESSPEDMIFYRHGSNDSALFVPMSCFLDPDLDPLRNLTDGQLDRVGGARGGKKRPTSEMVMYILVALCFVAAHVAHVAHIFRPARQKGRPRKPYSAGFGNLVVFYWVTTLLLCMVTYIWCSSHIMVLRDWVHDSGWMELVDGKNPELNFRSLSQIMPLVTIFWILILVLDSINVGSKGRYQSLKNDGSV</sequence>